<accession>A0A5N6MHY5</accession>
<dbReference type="Gene3D" id="1.20.1720.10">
    <property type="entry name" value="Multidrug resistance protein D"/>
    <property type="match status" value="1"/>
</dbReference>
<feature type="transmembrane region" description="Helical" evidence="9">
    <location>
        <begin position="185"/>
        <end position="205"/>
    </location>
</feature>
<dbReference type="InterPro" id="IPR020846">
    <property type="entry name" value="MFS_dom"/>
</dbReference>
<proteinExistence type="inferred from homology"/>
<feature type="region of interest" description="Disordered" evidence="8">
    <location>
        <begin position="1"/>
        <end position="48"/>
    </location>
</feature>
<dbReference type="AlphaFoldDB" id="A0A5N6MHY5"/>
<keyword evidence="12" id="KW-1185">Reference proteome</keyword>
<comment type="caution">
    <text evidence="11">The sequence shown here is derived from an EMBL/GenBank/DDBJ whole genome shotgun (WGS) entry which is preliminary data.</text>
</comment>
<evidence type="ECO:0000256" key="1">
    <source>
        <dbReference type="ARBA" id="ARBA00004651"/>
    </source>
</evidence>
<dbReference type="NCBIfam" id="TIGR00711">
    <property type="entry name" value="efflux_EmrB"/>
    <property type="match status" value="1"/>
</dbReference>
<dbReference type="Proteomes" id="UP000326852">
    <property type="component" value="Unassembled WGS sequence"/>
</dbReference>
<dbReference type="PANTHER" id="PTHR42718">
    <property type="entry name" value="MAJOR FACILITATOR SUPERFAMILY MULTIDRUG TRANSPORTER MFSC"/>
    <property type="match status" value="1"/>
</dbReference>
<evidence type="ECO:0000256" key="4">
    <source>
        <dbReference type="ARBA" id="ARBA00022475"/>
    </source>
</evidence>
<evidence type="ECO:0000256" key="9">
    <source>
        <dbReference type="SAM" id="Phobius"/>
    </source>
</evidence>
<feature type="transmembrane region" description="Helical" evidence="9">
    <location>
        <begin position="241"/>
        <end position="264"/>
    </location>
</feature>
<feature type="transmembrane region" description="Helical" evidence="9">
    <location>
        <begin position="486"/>
        <end position="508"/>
    </location>
</feature>
<dbReference type="PANTHER" id="PTHR42718:SF9">
    <property type="entry name" value="MAJOR FACILITATOR SUPERFAMILY MULTIDRUG TRANSPORTER MFSC"/>
    <property type="match status" value="1"/>
</dbReference>
<evidence type="ECO:0000313" key="12">
    <source>
        <dbReference type="Proteomes" id="UP000326852"/>
    </source>
</evidence>
<dbReference type="Pfam" id="PF07690">
    <property type="entry name" value="MFS_1"/>
    <property type="match status" value="1"/>
</dbReference>
<feature type="domain" description="Major facilitator superfamily (MFS) profile" evidence="10">
    <location>
        <begin position="57"/>
        <end position="513"/>
    </location>
</feature>
<sequence length="522" mass="54089">MAPAHPEQDPASLSIDPSAQPVPAAGTSRRAAAAPSASAAPSVSGGRDKLDPRTKTVIGLLLVSSFVVILNETIMSVALPRLMADLNISAGTAQWLTTGFMLTMAVVIPATGFLLQRFSMRGLFLTAMSLFSAGTLLAALAPGFGTLLGGRVIQAGGTAIMLPLLMTTVLNAVPAHRRGQMMGTISIVIAVAPAIGPTVSGIILNALDWRWMFWLVLPIALLSLILGAVKVQNLTETKRVPFDVLSIVLSTFAFGGLIFGLSSIGEAAQGKELMPLWIPLTVGVLAMAGFVLRQLVLQRTDSALMDLRTFASKPFVVAIVMVLVSMMALFGCLIVLPLYLQNVLGLDTLHTGLLLLPGGAVMAILSPIVGNLFDRFGPRPLVIPGAVVLSGALWGMTLLTDQTPTGLVILLHCLLNAGLGFIFTPLFTSALGSLDKSLYSHGSAIINTLQQLAGAAGTAVFITLMTTGTTAALADGASAVGAAASGVHTAFFWGAAVSLVAVAASFFVRRPTNELPEGLAAH</sequence>
<evidence type="ECO:0000256" key="6">
    <source>
        <dbReference type="ARBA" id="ARBA00022989"/>
    </source>
</evidence>
<keyword evidence="7 9" id="KW-0472">Membrane</keyword>
<feature type="transmembrane region" description="Helical" evidence="9">
    <location>
        <begin position="57"/>
        <end position="83"/>
    </location>
</feature>
<feature type="transmembrane region" description="Helical" evidence="9">
    <location>
        <begin position="122"/>
        <end position="141"/>
    </location>
</feature>
<dbReference type="PRINTS" id="PR01036">
    <property type="entry name" value="TCRTETB"/>
</dbReference>
<feature type="compositionally biased region" description="Low complexity" evidence="8">
    <location>
        <begin position="23"/>
        <end position="45"/>
    </location>
</feature>
<feature type="transmembrane region" description="Helical" evidence="9">
    <location>
        <begin position="452"/>
        <end position="474"/>
    </location>
</feature>
<dbReference type="GO" id="GO:0022857">
    <property type="term" value="F:transmembrane transporter activity"/>
    <property type="evidence" value="ECO:0007669"/>
    <property type="project" value="InterPro"/>
</dbReference>
<dbReference type="PROSITE" id="PS50850">
    <property type="entry name" value="MFS"/>
    <property type="match status" value="1"/>
</dbReference>
<feature type="transmembrane region" description="Helical" evidence="9">
    <location>
        <begin position="153"/>
        <end position="173"/>
    </location>
</feature>
<evidence type="ECO:0000256" key="7">
    <source>
        <dbReference type="ARBA" id="ARBA00023136"/>
    </source>
</evidence>
<gene>
    <name evidence="11" type="ORF">GD627_09115</name>
</gene>
<name>A0A5N6MHY5_9MICC</name>
<reference evidence="11 12" key="1">
    <citation type="submission" date="2019-08" db="EMBL/GenBank/DDBJ databases">
        <title>Arthrobacter sp. nov., isolated from plateau pika and Tibetan wild ass.</title>
        <authorList>
            <person name="Ge Y."/>
        </authorList>
    </citation>
    <scope>NUCLEOTIDE SEQUENCE [LARGE SCALE GENOMIC DNA]</scope>
    <source>
        <strain evidence="11 12">785</strain>
    </source>
</reference>
<dbReference type="Gene3D" id="1.20.1250.20">
    <property type="entry name" value="MFS general substrate transporter like domains"/>
    <property type="match status" value="1"/>
</dbReference>
<dbReference type="InterPro" id="IPR011701">
    <property type="entry name" value="MFS"/>
</dbReference>
<dbReference type="CDD" id="cd17503">
    <property type="entry name" value="MFS_LmrB_MDR_like"/>
    <property type="match status" value="1"/>
</dbReference>
<feature type="transmembrane region" description="Helical" evidence="9">
    <location>
        <begin position="315"/>
        <end position="340"/>
    </location>
</feature>
<feature type="transmembrane region" description="Helical" evidence="9">
    <location>
        <begin position="406"/>
        <end position="431"/>
    </location>
</feature>
<feature type="transmembrane region" description="Helical" evidence="9">
    <location>
        <begin position="95"/>
        <end position="115"/>
    </location>
</feature>
<feature type="transmembrane region" description="Helical" evidence="9">
    <location>
        <begin position="380"/>
        <end position="400"/>
    </location>
</feature>
<dbReference type="InterPro" id="IPR036259">
    <property type="entry name" value="MFS_trans_sf"/>
</dbReference>
<feature type="transmembrane region" description="Helical" evidence="9">
    <location>
        <begin position="352"/>
        <end position="373"/>
    </location>
</feature>
<protein>
    <submittedName>
        <fullName evidence="11">DHA2 family efflux MFS transporter permease subunit</fullName>
    </submittedName>
</protein>
<dbReference type="RefSeq" id="WP_152272511.1">
    <property type="nucleotide sequence ID" value="NZ_VTFX01000004.1"/>
</dbReference>
<keyword evidence="3" id="KW-0813">Transport</keyword>
<comment type="subcellular location">
    <subcellularLocation>
        <location evidence="1">Cell membrane</location>
        <topology evidence="1">Multi-pass membrane protein</topology>
    </subcellularLocation>
</comment>
<dbReference type="InterPro" id="IPR004638">
    <property type="entry name" value="EmrB-like"/>
</dbReference>
<evidence type="ECO:0000256" key="5">
    <source>
        <dbReference type="ARBA" id="ARBA00022692"/>
    </source>
</evidence>
<feature type="transmembrane region" description="Helical" evidence="9">
    <location>
        <begin position="276"/>
        <end position="295"/>
    </location>
</feature>
<evidence type="ECO:0000256" key="3">
    <source>
        <dbReference type="ARBA" id="ARBA00022448"/>
    </source>
</evidence>
<evidence type="ECO:0000256" key="2">
    <source>
        <dbReference type="ARBA" id="ARBA00008537"/>
    </source>
</evidence>
<keyword evidence="4" id="KW-1003">Cell membrane</keyword>
<evidence type="ECO:0000256" key="8">
    <source>
        <dbReference type="SAM" id="MobiDB-lite"/>
    </source>
</evidence>
<comment type="similarity">
    <text evidence="2">Belongs to the major facilitator superfamily. EmrB family.</text>
</comment>
<dbReference type="EMBL" id="VTFX01000004">
    <property type="protein sequence ID" value="KAD3633344.1"/>
    <property type="molecule type" value="Genomic_DNA"/>
</dbReference>
<keyword evidence="6 9" id="KW-1133">Transmembrane helix</keyword>
<dbReference type="GO" id="GO:0005886">
    <property type="term" value="C:plasma membrane"/>
    <property type="evidence" value="ECO:0007669"/>
    <property type="project" value="UniProtKB-SubCell"/>
</dbReference>
<feature type="transmembrane region" description="Helical" evidence="9">
    <location>
        <begin position="211"/>
        <end position="229"/>
    </location>
</feature>
<evidence type="ECO:0000313" key="11">
    <source>
        <dbReference type="EMBL" id="KAD3633344.1"/>
    </source>
</evidence>
<organism evidence="11 12">
    <name type="scientific">Arthrobacter yangruifuii</name>
    <dbReference type="NCBI Taxonomy" id="2606616"/>
    <lineage>
        <taxon>Bacteria</taxon>
        <taxon>Bacillati</taxon>
        <taxon>Actinomycetota</taxon>
        <taxon>Actinomycetes</taxon>
        <taxon>Micrococcales</taxon>
        <taxon>Micrococcaceae</taxon>
        <taxon>Arthrobacter</taxon>
    </lineage>
</organism>
<evidence type="ECO:0000259" key="10">
    <source>
        <dbReference type="PROSITE" id="PS50850"/>
    </source>
</evidence>
<dbReference type="SUPFAM" id="SSF103473">
    <property type="entry name" value="MFS general substrate transporter"/>
    <property type="match status" value="1"/>
</dbReference>
<keyword evidence="5 9" id="KW-0812">Transmembrane</keyword>